<reference evidence="1" key="1">
    <citation type="journal article" date="2015" name="Nature">
        <title>Complex archaea that bridge the gap between prokaryotes and eukaryotes.</title>
        <authorList>
            <person name="Spang A."/>
            <person name="Saw J.H."/>
            <person name="Jorgensen S.L."/>
            <person name="Zaremba-Niedzwiedzka K."/>
            <person name="Martijn J."/>
            <person name="Lind A.E."/>
            <person name="van Eijk R."/>
            <person name="Schleper C."/>
            <person name="Guy L."/>
            <person name="Ettema T.J."/>
        </authorList>
    </citation>
    <scope>NUCLEOTIDE SEQUENCE</scope>
</reference>
<proteinExistence type="predicted"/>
<accession>A0A0F9EVP4</accession>
<dbReference type="EMBL" id="LAZR01025950">
    <property type="protein sequence ID" value="KKL70261.1"/>
    <property type="molecule type" value="Genomic_DNA"/>
</dbReference>
<comment type="caution">
    <text evidence="1">The sequence shown here is derived from an EMBL/GenBank/DDBJ whole genome shotgun (WGS) entry which is preliminary data.</text>
</comment>
<name>A0A0F9EVP4_9ZZZZ</name>
<sequence length="210" mass="22736">MGVAVRLQELFNDLMEVVFKAGNADLAVGDVVIQIRAEGQAEGGVGGATAIAQAATLVGVSPRYLTMRENIAEFYPKSERKAIFAFHTLMAMYSQPDYIGKRVLDQLNTTFGAKVTAAVVSDALEAVKAGSPDLDQTSIEHESLLRKLVRTPLTDEQLDNVRASLESPTKADLVLLKQITKDITIVLSEARSRRDTIKGFRALAVSNMGN</sequence>
<gene>
    <name evidence="1" type="ORF">LCGC14_2106640</name>
</gene>
<organism evidence="1">
    <name type="scientific">marine sediment metagenome</name>
    <dbReference type="NCBI Taxonomy" id="412755"/>
    <lineage>
        <taxon>unclassified sequences</taxon>
        <taxon>metagenomes</taxon>
        <taxon>ecological metagenomes</taxon>
    </lineage>
</organism>
<evidence type="ECO:0000313" key="1">
    <source>
        <dbReference type="EMBL" id="KKL70261.1"/>
    </source>
</evidence>
<protein>
    <submittedName>
        <fullName evidence="1">Uncharacterized protein</fullName>
    </submittedName>
</protein>
<dbReference type="AlphaFoldDB" id="A0A0F9EVP4"/>